<name>A0A100JN36_STRSC</name>
<evidence type="ECO:0000256" key="1">
    <source>
        <dbReference type="ARBA" id="ARBA00022448"/>
    </source>
</evidence>
<evidence type="ECO:0000256" key="8">
    <source>
        <dbReference type="SAM" id="MobiDB-lite"/>
    </source>
</evidence>
<reference evidence="11" key="1">
    <citation type="submission" date="2015-11" db="EMBL/GenBank/DDBJ databases">
        <authorList>
            <consortium name="Cross-ministerial Strategic Innovation Promotion Program (SIP) consortium"/>
            <person name="Tomihama T."/>
            <person name="Ikenaga M."/>
            <person name="Sakai M."/>
            <person name="Okubo T."/>
            <person name="Ikeda S."/>
        </authorList>
    </citation>
    <scope>NUCLEOTIDE SEQUENCE [LARGE SCALE GENOMIC DNA]</scope>
    <source>
        <strain evidence="11">S58</strain>
    </source>
</reference>
<feature type="compositionally biased region" description="Gly residues" evidence="8">
    <location>
        <begin position="17"/>
        <end position="27"/>
    </location>
</feature>
<evidence type="ECO:0000256" key="7">
    <source>
        <dbReference type="ARBA" id="ARBA00023136"/>
    </source>
</evidence>
<keyword evidence="6" id="KW-0811">Translocation</keyword>
<keyword evidence="2" id="KW-1003">Cell membrane</keyword>
<comment type="caution">
    <text evidence="10">The sequence shown here is derived from an EMBL/GenBank/DDBJ whole genome shotgun (WGS) entry which is preliminary data.</text>
</comment>
<dbReference type="EMBL" id="BCMM01000012">
    <property type="protein sequence ID" value="GAQ62579.1"/>
    <property type="molecule type" value="Genomic_DNA"/>
</dbReference>
<feature type="compositionally biased region" description="Basic and acidic residues" evidence="8">
    <location>
        <begin position="130"/>
        <end position="140"/>
    </location>
</feature>
<feature type="region of interest" description="Disordered" evidence="8">
    <location>
        <begin position="17"/>
        <end position="54"/>
    </location>
</feature>
<evidence type="ECO:0000256" key="5">
    <source>
        <dbReference type="ARBA" id="ARBA00022989"/>
    </source>
</evidence>
<protein>
    <submittedName>
        <fullName evidence="10">Preprotein translocase subunit SecD</fullName>
    </submittedName>
</protein>
<dbReference type="AlphaFoldDB" id="A0A100JN36"/>
<dbReference type="Gene3D" id="3.30.70.3400">
    <property type="match status" value="1"/>
</dbReference>
<evidence type="ECO:0000313" key="11">
    <source>
        <dbReference type="Proteomes" id="UP000067448"/>
    </source>
</evidence>
<dbReference type="InterPro" id="IPR022813">
    <property type="entry name" value="SecD/SecF_arch_bac"/>
</dbReference>
<evidence type="ECO:0000256" key="6">
    <source>
        <dbReference type="ARBA" id="ARBA00023010"/>
    </source>
</evidence>
<accession>A0A100JN36</accession>
<keyword evidence="3" id="KW-0812">Transmembrane</keyword>
<dbReference type="Gene3D" id="3.30.1360.200">
    <property type="match status" value="1"/>
</dbReference>
<proteinExistence type="predicted"/>
<dbReference type="InterPro" id="IPR054384">
    <property type="entry name" value="SecDF_P1_head"/>
</dbReference>
<feature type="region of interest" description="Disordered" evidence="8">
    <location>
        <begin position="130"/>
        <end position="149"/>
    </location>
</feature>
<dbReference type="GO" id="GO:0015031">
    <property type="term" value="P:protein transport"/>
    <property type="evidence" value="ECO:0007669"/>
    <property type="project" value="UniProtKB-KW"/>
</dbReference>
<evidence type="ECO:0000256" key="3">
    <source>
        <dbReference type="ARBA" id="ARBA00022692"/>
    </source>
</evidence>
<gene>
    <name evidence="10" type="ORF">SsS58_02949</name>
</gene>
<reference evidence="11" key="3">
    <citation type="submission" date="2016-02" db="EMBL/GenBank/DDBJ databases">
        <title>Draft genome of pathogenic Streptomyces sp. in Japan.</title>
        <authorList>
            <person name="Tomihama T."/>
            <person name="Ikenaga M."/>
            <person name="Sakai M."/>
            <person name="Okubo T."/>
            <person name="Ikeda S."/>
        </authorList>
    </citation>
    <scope>NUCLEOTIDE SEQUENCE [LARGE SCALE GENOMIC DNA]</scope>
    <source>
        <strain evidence="11">S58</strain>
    </source>
</reference>
<reference evidence="10 11" key="2">
    <citation type="journal article" date="2016" name="Genome Announc.">
        <title>Draft Genome Sequences of Streptomyces scabiei S58, Streptomyces turgidiscabies T45, and Streptomyces acidiscabies a10, the Pathogens of Potato Common Scab, Isolated in Japan.</title>
        <authorList>
            <person name="Tomihama T."/>
            <person name="Nishi Y."/>
            <person name="Sakai M."/>
            <person name="Ikenaga M."/>
            <person name="Okubo T."/>
            <person name="Ikeda S."/>
        </authorList>
    </citation>
    <scope>NUCLEOTIDE SEQUENCE [LARGE SCALE GENOMIC DNA]</scope>
    <source>
        <strain evidence="10 11">S58</strain>
    </source>
</reference>
<dbReference type="PANTHER" id="PTHR30081">
    <property type="entry name" value="PROTEIN-EXPORT MEMBRANE PROTEIN SEC"/>
    <property type="match status" value="1"/>
</dbReference>
<dbReference type="Pfam" id="PF22599">
    <property type="entry name" value="SecDF_P1_head"/>
    <property type="match status" value="1"/>
</dbReference>
<evidence type="ECO:0000256" key="4">
    <source>
        <dbReference type="ARBA" id="ARBA00022927"/>
    </source>
</evidence>
<dbReference type="PANTHER" id="PTHR30081:SF1">
    <property type="entry name" value="PROTEIN TRANSLOCASE SUBUNIT SECD"/>
    <property type="match status" value="1"/>
</dbReference>
<keyword evidence="5" id="KW-1133">Transmembrane helix</keyword>
<keyword evidence="4" id="KW-0653">Protein transport</keyword>
<dbReference type="Proteomes" id="UP000067448">
    <property type="component" value="Unassembled WGS sequence"/>
</dbReference>
<sequence>MLGLVCLVGLVCGCGGAGDDPGDGPGGDPKAAGSDRPRTTASASPSGSAGGGRAYVTFTSAEPVAAEALDRAAGLMRERVKAAKLTDVEVKVEERRQITVAGPAESQESLKALGAPAELAFRPVLAQTPTEDKGRCRADVDASPSQPLTACGEQQDVLSTYELGPVAVPGTEVSDAAADVDAARGGGWFVTLEFTSAGAKKFADVTGRLARQTSPQNQFAIVLDGEVVSAPAVTSAITGGTAEISGNFTPQEAEELAANLDSGALPVRLRVSSVTTLPAGVG</sequence>
<keyword evidence="7" id="KW-0472">Membrane</keyword>
<organism evidence="10 11">
    <name type="scientific">Streptomyces scabiei</name>
    <dbReference type="NCBI Taxonomy" id="1930"/>
    <lineage>
        <taxon>Bacteria</taxon>
        <taxon>Bacillati</taxon>
        <taxon>Actinomycetota</taxon>
        <taxon>Actinomycetes</taxon>
        <taxon>Kitasatosporales</taxon>
        <taxon>Streptomycetaceae</taxon>
        <taxon>Streptomyces</taxon>
    </lineage>
</organism>
<evidence type="ECO:0000313" key="10">
    <source>
        <dbReference type="EMBL" id="GAQ62579.1"/>
    </source>
</evidence>
<keyword evidence="1" id="KW-0813">Transport</keyword>
<dbReference type="GO" id="GO:0005886">
    <property type="term" value="C:plasma membrane"/>
    <property type="evidence" value="ECO:0007669"/>
    <property type="project" value="TreeGrafter"/>
</dbReference>
<feature type="domain" description="SecDF P1 head subdomain" evidence="9">
    <location>
        <begin position="166"/>
        <end position="267"/>
    </location>
</feature>
<evidence type="ECO:0000259" key="9">
    <source>
        <dbReference type="Pfam" id="PF22599"/>
    </source>
</evidence>
<evidence type="ECO:0000256" key="2">
    <source>
        <dbReference type="ARBA" id="ARBA00022475"/>
    </source>
</evidence>